<feature type="domain" description="Myb-like" evidence="1">
    <location>
        <begin position="70"/>
        <end position="115"/>
    </location>
</feature>
<accession>A0A9P7SM45</accession>
<dbReference type="OrthoDB" id="193499at2759"/>
<dbReference type="InterPro" id="IPR009057">
    <property type="entry name" value="Homeodomain-like_sf"/>
</dbReference>
<evidence type="ECO:0000259" key="1">
    <source>
        <dbReference type="PROSITE" id="PS50090"/>
    </source>
</evidence>
<dbReference type="Gene3D" id="1.10.10.60">
    <property type="entry name" value="Homeodomain-like"/>
    <property type="match status" value="1"/>
</dbReference>
<organism evidence="2 3">
    <name type="scientific">Claviceps arundinis</name>
    <dbReference type="NCBI Taxonomy" id="1623583"/>
    <lineage>
        <taxon>Eukaryota</taxon>
        <taxon>Fungi</taxon>
        <taxon>Dikarya</taxon>
        <taxon>Ascomycota</taxon>
        <taxon>Pezizomycotina</taxon>
        <taxon>Sordariomycetes</taxon>
        <taxon>Hypocreomycetidae</taxon>
        <taxon>Hypocreales</taxon>
        <taxon>Clavicipitaceae</taxon>
        <taxon>Claviceps</taxon>
    </lineage>
</organism>
<dbReference type="CDD" id="cd00167">
    <property type="entry name" value="SANT"/>
    <property type="match status" value="1"/>
</dbReference>
<dbReference type="Proteomes" id="UP000784919">
    <property type="component" value="Unassembled WGS sequence"/>
</dbReference>
<protein>
    <recommendedName>
        <fullName evidence="1">Myb-like domain-containing protein</fullName>
    </recommendedName>
</protein>
<dbReference type="InterPro" id="IPR001005">
    <property type="entry name" value="SANT/Myb"/>
</dbReference>
<comment type="caution">
    <text evidence="2">The sequence shown here is derived from an EMBL/GenBank/DDBJ whole genome shotgun (WGS) entry which is preliminary data.</text>
</comment>
<sequence length="201" mass="23582">MSIRLKEDIWSQIATDMSVAWNEAERVHWIIGRAQLKKRGTDDSFSATRINIPLPPVDEAEVQAPREQQQPQEAKIRWSGGEEDILFAYRNAKMSWEQISGHLPGRTAISCETHYFQQNRSGPEWPQERKNQLCKLYERHKPMMWAKIGDVLSIPWESVEDMHWRLGENTIQDIAVAALRSQVRRRLECRGTWDLRHPRKV</sequence>
<reference evidence="2" key="1">
    <citation type="journal article" date="2020" name="bioRxiv">
        <title>Whole genome comparisons of ergot fungi reveals the divergence and evolution of species within the genus Claviceps are the result of varying mechanisms driving genome evolution and host range expansion.</title>
        <authorList>
            <person name="Wyka S.A."/>
            <person name="Mondo S.J."/>
            <person name="Liu M."/>
            <person name="Dettman J."/>
            <person name="Nalam V."/>
            <person name="Broders K.D."/>
        </authorList>
    </citation>
    <scope>NUCLEOTIDE SEQUENCE</scope>
    <source>
        <strain evidence="2">CCC 1102</strain>
    </source>
</reference>
<gene>
    <name evidence="2" type="ORF">E4U56_006779</name>
</gene>
<dbReference type="AlphaFoldDB" id="A0A9P7SM45"/>
<dbReference type="EMBL" id="SRPS01000581">
    <property type="protein sequence ID" value="KAG5956071.1"/>
    <property type="molecule type" value="Genomic_DNA"/>
</dbReference>
<evidence type="ECO:0000313" key="2">
    <source>
        <dbReference type="EMBL" id="KAG5956071.1"/>
    </source>
</evidence>
<evidence type="ECO:0000313" key="3">
    <source>
        <dbReference type="Proteomes" id="UP000784919"/>
    </source>
</evidence>
<dbReference type="PROSITE" id="PS50090">
    <property type="entry name" value="MYB_LIKE"/>
    <property type="match status" value="1"/>
</dbReference>
<dbReference type="SUPFAM" id="SSF46689">
    <property type="entry name" value="Homeodomain-like"/>
    <property type="match status" value="1"/>
</dbReference>
<proteinExistence type="predicted"/>
<name>A0A9P7SM45_9HYPO</name>